<dbReference type="InterPro" id="IPR011006">
    <property type="entry name" value="CheY-like_superfamily"/>
</dbReference>
<comment type="function">
    <text evidence="4">Required for high-level post-exponential phase expression of a series of secreted proteins.</text>
</comment>
<dbReference type="EMBL" id="FIGG01000006">
    <property type="protein sequence ID" value="CYU85957.1"/>
    <property type="molecule type" value="Genomic_DNA"/>
</dbReference>
<dbReference type="SMART" id="SM00448">
    <property type="entry name" value="REC"/>
    <property type="match status" value="1"/>
</dbReference>
<evidence type="ECO:0000256" key="6">
    <source>
        <dbReference type="SAM" id="Phobius"/>
    </source>
</evidence>
<dbReference type="InterPro" id="IPR046947">
    <property type="entry name" value="LytR-like"/>
</dbReference>
<dbReference type="PANTHER" id="PTHR37299">
    <property type="entry name" value="TRANSCRIPTIONAL REGULATOR-RELATED"/>
    <property type="match status" value="1"/>
</dbReference>
<evidence type="ECO:0000313" key="9">
    <source>
        <dbReference type="EMBL" id="CYU85957.1"/>
    </source>
</evidence>
<dbReference type="Pfam" id="PF04397">
    <property type="entry name" value="LytTR"/>
    <property type="match status" value="1"/>
</dbReference>
<dbReference type="GO" id="GO:0000156">
    <property type="term" value="F:phosphorelay response regulator activity"/>
    <property type="evidence" value="ECO:0007669"/>
    <property type="project" value="InterPro"/>
</dbReference>
<accession>A0A0Z8FSR8</accession>
<organism evidence="9 10">
    <name type="scientific">Streptococcus suis</name>
    <dbReference type="NCBI Taxonomy" id="1307"/>
    <lineage>
        <taxon>Bacteria</taxon>
        <taxon>Bacillati</taxon>
        <taxon>Bacillota</taxon>
        <taxon>Bacilli</taxon>
        <taxon>Lactobacillales</taxon>
        <taxon>Streptococcaceae</taxon>
        <taxon>Streptococcus</taxon>
    </lineage>
</organism>
<dbReference type="Gene3D" id="3.40.50.2300">
    <property type="match status" value="1"/>
</dbReference>
<dbReference type="GO" id="GO:0003677">
    <property type="term" value="F:DNA binding"/>
    <property type="evidence" value="ECO:0007669"/>
    <property type="project" value="InterPro"/>
</dbReference>
<dbReference type="RefSeq" id="WP_024407686.1">
    <property type="nucleotide sequence ID" value="NZ_CEDJ01000020.1"/>
</dbReference>
<dbReference type="GO" id="GO:0004175">
    <property type="term" value="F:endopeptidase activity"/>
    <property type="evidence" value="ECO:0007669"/>
    <property type="project" value="UniProtKB-ARBA"/>
</dbReference>
<evidence type="ECO:0000313" key="10">
    <source>
        <dbReference type="Proteomes" id="UP000072530"/>
    </source>
</evidence>
<keyword evidence="6" id="KW-0812">Transmembrane</keyword>
<dbReference type="SUPFAM" id="SSF52172">
    <property type="entry name" value="CheY-like"/>
    <property type="match status" value="1"/>
</dbReference>
<dbReference type="InterPro" id="IPR007492">
    <property type="entry name" value="LytTR_DNA-bd_dom"/>
</dbReference>
<dbReference type="PROSITE" id="PS50930">
    <property type="entry name" value="HTH_LYTTR"/>
    <property type="match status" value="1"/>
</dbReference>
<dbReference type="PANTHER" id="PTHR37299:SF3">
    <property type="entry name" value="STAGE 0 SPORULATION PROTEIN A HOMOLOG"/>
    <property type="match status" value="1"/>
</dbReference>
<dbReference type="GO" id="GO:0080120">
    <property type="term" value="P:CAAX-box protein maturation"/>
    <property type="evidence" value="ECO:0007669"/>
    <property type="project" value="UniProtKB-ARBA"/>
</dbReference>
<proteinExistence type="predicted"/>
<dbReference type="Pfam" id="PF00072">
    <property type="entry name" value="Response_reg"/>
    <property type="match status" value="1"/>
</dbReference>
<feature type="domain" description="HTH LytTR-type" evidence="8">
    <location>
        <begin position="143"/>
        <end position="210"/>
    </location>
</feature>
<dbReference type="CDD" id="cd17533">
    <property type="entry name" value="REC_LytTR_AgrA-like"/>
    <property type="match status" value="1"/>
</dbReference>
<feature type="transmembrane region" description="Helical" evidence="6">
    <location>
        <begin position="229"/>
        <end position="246"/>
    </location>
</feature>
<feature type="transmembrane region" description="Helical" evidence="6">
    <location>
        <begin position="204"/>
        <end position="223"/>
    </location>
</feature>
<keyword evidence="1" id="KW-0963">Cytoplasm</keyword>
<keyword evidence="5" id="KW-0597">Phosphoprotein</keyword>
<keyword evidence="3" id="KW-0010">Activator</keyword>
<gene>
    <name evidence="9" type="primary">agrA</name>
    <name evidence="9" type="ORF">ERS132393_01503</name>
</gene>
<keyword evidence="6" id="KW-1133">Transmembrane helix</keyword>
<name>A0A0Z8FSR8_STRSU</name>
<dbReference type="InterPro" id="IPR001789">
    <property type="entry name" value="Sig_transdc_resp-reg_receiver"/>
</dbReference>
<protein>
    <submittedName>
        <fullName evidence="9">RevS</fullName>
    </submittedName>
</protein>
<evidence type="ECO:0000256" key="3">
    <source>
        <dbReference type="ARBA" id="ARBA00023159"/>
    </source>
</evidence>
<feature type="modified residue" description="4-aspartylphosphate" evidence="5">
    <location>
        <position position="60"/>
    </location>
</feature>
<evidence type="ECO:0000256" key="5">
    <source>
        <dbReference type="PROSITE-ProRule" id="PRU00169"/>
    </source>
</evidence>
<evidence type="ECO:0000256" key="4">
    <source>
        <dbReference type="ARBA" id="ARBA00037164"/>
    </source>
</evidence>
<dbReference type="Gene3D" id="2.40.50.1020">
    <property type="entry name" value="LytTr DNA-binding domain"/>
    <property type="match status" value="1"/>
</dbReference>
<dbReference type="PROSITE" id="PS50110">
    <property type="entry name" value="RESPONSE_REGULATORY"/>
    <property type="match status" value="1"/>
</dbReference>
<evidence type="ECO:0000259" key="8">
    <source>
        <dbReference type="PROSITE" id="PS50930"/>
    </source>
</evidence>
<dbReference type="AlphaFoldDB" id="A0A0Z8FSR8"/>
<sequence>MLNIFVLEDDFFQQSRLENAIRRCVEETSVRYKFLEVFGKSNQLLESIEEAGNHQFFFLDIEIKGEEKKGMEIAKEIRARDPYAVIVFVTTHSEFMPVTYRYRVSALDFIDKGLEDSDFQKAVSDVLVHAFENIDHTVAENSFVYKTETAHIQVPFSDILYFETSSTIHKVILKTKTGQTEFYGKVSDIAKADERLYQAHRSCVVNPLNISVLITAVLFAFVHSYEISLSFWSALFPGFLFSWIYYKTNHLKYPIVAHILSNSIVTILNVISV</sequence>
<dbReference type="Proteomes" id="UP000072530">
    <property type="component" value="Unassembled WGS sequence"/>
</dbReference>
<evidence type="ECO:0000256" key="1">
    <source>
        <dbReference type="ARBA" id="ARBA00022490"/>
    </source>
</evidence>
<reference evidence="9 10" key="1">
    <citation type="submission" date="2016-02" db="EMBL/GenBank/DDBJ databases">
        <authorList>
            <consortium name="Pathogen Informatics"/>
        </authorList>
    </citation>
    <scope>NUCLEOTIDE SEQUENCE [LARGE SCALE GENOMIC DNA]</scope>
    <source>
        <strain evidence="9 10">LSS31</strain>
    </source>
</reference>
<dbReference type="SMART" id="SM00850">
    <property type="entry name" value="LytTR"/>
    <property type="match status" value="1"/>
</dbReference>
<keyword evidence="2" id="KW-0902">Two-component regulatory system</keyword>
<keyword evidence="6" id="KW-0472">Membrane</keyword>
<evidence type="ECO:0000259" key="7">
    <source>
        <dbReference type="PROSITE" id="PS50110"/>
    </source>
</evidence>
<feature type="domain" description="Response regulatory" evidence="7">
    <location>
        <begin position="3"/>
        <end position="127"/>
    </location>
</feature>
<evidence type="ECO:0000256" key="2">
    <source>
        <dbReference type="ARBA" id="ARBA00023012"/>
    </source>
</evidence>